<dbReference type="PANTHER" id="PTHR32094">
    <property type="entry name" value="FANCONI ANEMIA GROUP E PROTEIN"/>
    <property type="match status" value="1"/>
</dbReference>
<dbReference type="Gene3D" id="1.25.40.480">
    <property type="match status" value="1"/>
</dbReference>
<comment type="similarity">
    <text evidence="3">Belongs to the universal ribosomal protein uL1 family.</text>
</comment>
<evidence type="ECO:0000256" key="10">
    <source>
        <dbReference type="ARBA" id="ARBA00023274"/>
    </source>
</evidence>
<keyword evidence="7" id="KW-1133">Transmembrane helix</keyword>
<evidence type="ECO:0000313" key="17">
    <source>
        <dbReference type="Proteomes" id="UP000281406"/>
    </source>
</evidence>
<dbReference type="GO" id="GO:0043240">
    <property type="term" value="C:Fanconi anaemia nuclear complex"/>
    <property type="evidence" value="ECO:0007669"/>
    <property type="project" value="InterPro"/>
</dbReference>
<name>A0A3N0YSI5_ANAGA</name>
<feature type="region of interest" description="Disordered" evidence="14">
    <location>
        <begin position="647"/>
        <end position="683"/>
    </location>
</feature>
<dbReference type="InterPro" id="IPR008677">
    <property type="entry name" value="MRVI1"/>
</dbReference>
<dbReference type="InterPro" id="IPR039685">
    <property type="entry name" value="FANCE"/>
</dbReference>
<feature type="region of interest" description="Disordered" evidence="14">
    <location>
        <begin position="886"/>
        <end position="930"/>
    </location>
</feature>
<dbReference type="PANTHER" id="PTHR32094:SF5">
    <property type="entry name" value="FANCONI ANEMIA GROUP E PROTEIN"/>
    <property type="match status" value="1"/>
</dbReference>
<proteinExistence type="inferred from homology"/>
<dbReference type="InterPro" id="IPR028364">
    <property type="entry name" value="Ribosomal_uL1/biogenesis"/>
</dbReference>
<sequence>MDLKALLQRFDGRSRLLVHALHLGATGTNNAQTVFNKQRRCDPDFTLIPFLETLCQQEAYVREDALVQKPLVCLFSEDFKRNLLCFLHLIHPGLPKDSVLHLLQCLTQDDRENQWACALIKQLQRDIESTRKGTILTSNCTETLKSLCARFRDANAKGRWASCFEGLKTEGKETDVSVLYQKKRKSDNMDHDGEAQEDHQSKRVKMDFSPSKEQERLPEEEEHKMRTTQQNQSAASVSQAHSDLLGSSKNLPDHMKAAIPVIKELLDTESEWDESSVSALKVFHECDPDEVEVLCSLLCLSEASEQSLPQFCSCLLELSPDLSHSTASAVITHLLLHKIVSLSEPASRCLVTAVTSLCARYPRPTCQALIEPVLRKGQTGSAQAELLCRLVVDCLEPHHRLLVFRTVLGVSWNESVLSVIHALLDSKLDLSEEDFSVFTDQLCSQSPYFSKSMKFAKMLLSVLTKYQSHVSRDTLYEAVREVQSGSRRKKRKLKTTPRPKFSVCVLGDQQHCDEAKAAELPHMDIEALKKLNKNKKMVKKLAKKYDAFLASESLIKQIPRILGPGLNKAGKFPSLLTHNENLGTKVDEVKSTIKFQMKKVLCLAVAVGHVKMTEEELVYNIHLAVNFLVSLLKKNWQNACEDQQVLTNNQTENSGNDREEGSRHENQISLEEPSVIESLGPNSDDMTEEELEAAFSQLSLAFRCDQFTLCQRLETEEHARDNAEDNLKLEVERGMEIIETLKGMCLDIKRAGLLQRLELCLNIIGGTIGRISNTAEVLGAVHQEAKVSHAVELMVAHVENLKHRQEKNSIELEEMKKQMEKSSRERYVCEQWEEIDSIDKLEKDSQKKQKVMEAEAILSSVSNEISDRESNTKKPDHTEDCLLVDKGQAAPREDSPSQTAMVNDPEETSSAQILPSQTLRLEPDPVYVKK</sequence>
<dbReference type="Proteomes" id="UP000281406">
    <property type="component" value="Unassembled WGS sequence"/>
</dbReference>
<keyword evidence="9" id="KW-0472">Membrane</keyword>
<feature type="domain" description="Fanconi Anaemia group E protein C-terminal" evidence="15">
    <location>
        <begin position="247"/>
        <end position="471"/>
    </location>
</feature>
<feature type="region of interest" description="Disordered" evidence="14">
    <location>
        <begin position="183"/>
        <end position="241"/>
    </location>
</feature>
<dbReference type="SUPFAM" id="SSF56808">
    <property type="entry name" value="Ribosomal protein L1"/>
    <property type="match status" value="1"/>
</dbReference>
<evidence type="ECO:0000256" key="5">
    <source>
        <dbReference type="ARBA" id="ARBA00022692"/>
    </source>
</evidence>
<feature type="compositionally biased region" description="Low complexity" evidence="14">
    <location>
        <begin position="229"/>
        <end position="241"/>
    </location>
</feature>
<dbReference type="InterPro" id="IPR021025">
    <property type="entry name" value="Fanconi_anaemia_gr_E_prot_C"/>
</dbReference>
<evidence type="ECO:0000256" key="11">
    <source>
        <dbReference type="ARBA" id="ARBA00035241"/>
    </source>
</evidence>
<feature type="compositionally biased region" description="Basic and acidic residues" evidence="14">
    <location>
        <begin position="655"/>
        <end position="666"/>
    </location>
</feature>
<dbReference type="FunFam" id="3.40.50.790:FF:000002">
    <property type="entry name" value="Ribosomal protein"/>
    <property type="match status" value="1"/>
</dbReference>
<dbReference type="GO" id="GO:0005737">
    <property type="term" value="C:cytoplasm"/>
    <property type="evidence" value="ECO:0007669"/>
    <property type="project" value="UniProtKB-SubCell"/>
</dbReference>
<dbReference type="FunFam" id="3.30.190.20:FF:000006">
    <property type="entry name" value="Ribosomal protein"/>
    <property type="match status" value="1"/>
</dbReference>
<dbReference type="InterPro" id="IPR023673">
    <property type="entry name" value="Ribosomal_uL1_CS"/>
</dbReference>
<evidence type="ECO:0000256" key="2">
    <source>
        <dbReference type="ARBA" id="ARBA00004496"/>
    </source>
</evidence>
<dbReference type="GO" id="GO:0005840">
    <property type="term" value="C:ribosome"/>
    <property type="evidence" value="ECO:0007669"/>
    <property type="project" value="UniProtKB-KW"/>
</dbReference>
<dbReference type="AlphaFoldDB" id="A0A3N0YSI5"/>
<keyword evidence="10" id="KW-0687">Ribonucleoprotein</keyword>
<feature type="compositionally biased region" description="Basic and acidic residues" evidence="14">
    <location>
        <begin position="865"/>
        <end position="880"/>
    </location>
</feature>
<gene>
    <name evidence="16" type="ORF">DPX16_7531</name>
</gene>
<feature type="coiled-coil region" evidence="13">
    <location>
        <begin position="798"/>
        <end position="825"/>
    </location>
</feature>
<dbReference type="GO" id="GO:0036297">
    <property type="term" value="P:interstrand cross-link repair"/>
    <property type="evidence" value="ECO:0007669"/>
    <property type="project" value="InterPro"/>
</dbReference>
<dbReference type="InterPro" id="IPR016095">
    <property type="entry name" value="Ribosomal_uL1_3-a/b-sand"/>
</dbReference>
<dbReference type="GO" id="GO:1990904">
    <property type="term" value="C:ribonucleoprotein complex"/>
    <property type="evidence" value="ECO:0007669"/>
    <property type="project" value="UniProtKB-KW"/>
</dbReference>
<evidence type="ECO:0000259" key="15">
    <source>
        <dbReference type="Pfam" id="PF11510"/>
    </source>
</evidence>
<evidence type="ECO:0000256" key="6">
    <source>
        <dbReference type="ARBA" id="ARBA00022980"/>
    </source>
</evidence>
<reference evidence="16 17" key="1">
    <citation type="submission" date="2018-10" db="EMBL/GenBank/DDBJ databases">
        <title>Genome assembly for a Yunnan-Guizhou Plateau 3E fish, Anabarilius grahami (Regan), and its evolutionary and genetic applications.</title>
        <authorList>
            <person name="Jiang W."/>
        </authorList>
    </citation>
    <scope>NUCLEOTIDE SEQUENCE [LARGE SCALE GENOMIC DNA]</scope>
    <source>
        <strain evidence="16">AG-KIZ</strain>
        <tissue evidence="16">Muscle</tissue>
    </source>
</reference>
<keyword evidence="6 16" id="KW-0689">Ribosomal protein</keyword>
<dbReference type="InterPro" id="IPR023674">
    <property type="entry name" value="Ribosomal_uL1-like"/>
</dbReference>
<dbReference type="EMBL" id="RJVU01027606">
    <property type="protein sequence ID" value="ROL48970.1"/>
    <property type="molecule type" value="Genomic_DNA"/>
</dbReference>
<dbReference type="Pfam" id="PF00687">
    <property type="entry name" value="Ribosomal_L1"/>
    <property type="match status" value="1"/>
</dbReference>
<feature type="compositionally biased region" description="Polar residues" evidence="14">
    <location>
        <begin position="908"/>
        <end position="919"/>
    </location>
</feature>
<dbReference type="Gene3D" id="3.40.50.790">
    <property type="match status" value="1"/>
</dbReference>
<evidence type="ECO:0000256" key="13">
    <source>
        <dbReference type="SAM" id="Coils"/>
    </source>
</evidence>
<dbReference type="PROSITE" id="PS01199">
    <property type="entry name" value="RIBOSOMAL_L1"/>
    <property type="match status" value="1"/>
</dbReference>
<evidence type="ECO:0000256" key="14">
    <source>
        <dbReference type="SAM" id="MobiDB-lite"/>
    </source>
</evidence>
<evidence type="ECO:0000256" key="9">
    <source>
        <dbReference type="ARBA" id="ARBA00023136"/>
    </source>
</evidence>
<feature type="region of interest" description="Disordered" evidence="14">
    <location>
        <begin position="861"/>
        <end position="880"/>
    </location>
</feature>
<evidence type="ECO:0000256" key="12">
    <source>
        <dbReference type="ARBA" id="ARBA00035370"/>
    </source>
</evidence>
<protein>
    <recommendedName>
        <fullName evidence="11">Large ribosomal subunit protein uL1</fullName>
    </recommendedName>
    <alternativeName>
        <fullName evidence="12">60S ribosomal protein L10a</fullName>
    </alternativeName>
</protein>
<dbReference type="Pfam" id="PF11510">
    <property type="entry name" value="FA_FANCE"/>
    <property type="match status" value="1"/>
</dbReference>
<comment type="subcellular location">
    <subcellularLocation>
        <location evidence="2">Cytoplasm</location>
    </subcellularLocation>
    <subcellularLocation>
        <location evidence="1">Membrane</location>
        <topology evidence="1">Single-pass membrane protein</topology>
    </subcellularLocation>
</comment>
<comment type="caution">
    <text evidence="16">The sequence shown here is derived from an EMBL/GenBank/DDBJ whole genome shotgun (WGS) entry which is preliminary data.</text>
</comment>
<organism evidence="16 17">
    <name type="scientific">Anabarilius grahami</name>
    <name type="common">Kanglang fish</name>
    <name type="synonym">Barilius grahami</name>
    <dbReference type="NCBI Taxonomy" id="495550"/>
    <lineage>
        <taxon>Eukaryota</taxon>
        <taxon>Metazoa</taxon>
        <taxon>Chordata</taxon>
        <taxon>Craniata</taxon>
        <taxon>Vertebrata</taxon>
        <taxon>Euteleostomi</taxon>
        <taxon>Actinopterygii</taxon>
        <taxon>Neopterygii</taxon>
        <taxon>Teleostei</taxon>
        <taxon>Ostariophysi</taxon>
        <taxon>Cypriniformes</taxon>
        <taxon>Xenocyprididae</taxon>
        <taxon>Xenocypridinae</taxon>
        <taxon>Xenocypridinae incertae sedis</taxon>
        <taxon>Anabarilius</taxon>
    </lineage>
</organism>
<feature type="compositionally biased region" description="Basic and acidic residues" evidence="14">
    <location>
        <begin position="186"/>
        <end position="225"/>
    </location>
</feature>
<dbReference type="OrthoDB" id="2449818at2759"/>
<keyword evidence="8 13" id="KW-0175">Coiled coil</keyword>
<evidence type="ECO:0000256" key="8">
    <source>
        <dbReference type="ARBA" id="ARBA00023054"/>
    </source>
</evidence>
<keyword evidence="17" id="KW-1185">Reference proteome</keyword>
<dbReference type="GO" id="GO:0016020">
    <property type="term" value="C:membrane"/>
    <property type="evidence" value="ECO:0007669"/>
    <property type="project" value="UniProtKB-SubCell"/>
</dbReference>
<dbReference type="Pfam" id="PF05781">
    <property type="entry name" value="MRVI1"/>
    <property type="match status" value="1"/>
</dbReference>
<dbReference type="CDD" id="cd07439">
    <property type="entry name" value="FANCE_c-term"/>
    <property type="match status" value="1"/>
</dbReference>
<keyword evidence="5" id="KW-0812">Transmembrane</keyword>
<dbReference type="CDD" id="cd00403">
    <property type="entry name" value="Ribosomal_L1"/>
    <property type="match status" value="1"/>
</dbReference>
<evidence type="ECO:0000256" key="4">
    <source>
        <dbReference type="ARBA" id="ARBA00022490"/>
    </source>
</evidence>
<evidence type="ECO:0000313" key="16">
    <source>
        <dbReference type="EMBL" id="ROL48970.1"/>
    </source>
</evidence>
<evidence type="ECO:0000256" key="3">
    <source>
        <dbReference type="ARBA" id="ARBA00010531"/>
    </source>
</evidence>
<evidence type="ECO:0000256" key="7">
    <source>
        <dbReference type="ARBA" id="ARBA00022989"/>
    </source>
</evidence>
<accession>A0A3N0YSI5</accession>
<keyword evidence="4" id="KW-0963">Cytoplasm</keyword>
<evidence type="ECO:0000256" key="1">
    <source>
        <dbReference type="ARBA" id="ARBA00004167"/>
    </source>
</evidence>